<evidence type="ECO:0000256" key="5">
    <source>
        <dbReference type="ARBA" id="ARBA00023175"/>
    </source>
</evidence>
<dbReference type="PROSITE" id="PS50067">
    <property type="entry name" value="KINESIN_MOTOR_2"/>
    <property type="match status" value="1"/>
</dbReference>
<dbReference type="PRINTS" id="PR00380">
    <property type="entry name" value="KINESINHEAVY"/>
</dbReference>
<feature type="binding site" evidence="6">
    <location>
        <begin position="92"/>
        <end position="99"/>
    </location>
    <ligand>
        <name>ATP</name>
        <dbReference type="ChEBI" id="CHEBI:30616"/>
    </ligand>
</feature>
<dbReference type="SMART" id="SM00129">
    <property type="entry name" value="KISc"/>
    <property type="match status" value="1"/>
</dbReference>
<feature type="domain" description="Kinesin motor" evidence="9">
    <location>
        <begin position="5"/>
        <end position="339"/>
    </location>
</feature>
<dbReference type="PANTHER" id="PTHR47968">
    <property type="entry name" value="CENTROMERE PROTEIN E"/>
    <property type="match status" value="1"/>
</dbReference>
<evidence type="ECO:0000256" key="7">
    <source>
        <dbReference type="RuleBase" id="RU000394"/>
    </source>
</evidence>
<sequence length="730" mass="81118">MGRSSVRVVVRARPTASYASQNFEFSEASDSIDMRLPKDDTAGHVNNQQEAWHFKLDKVLSNASQEQVFECCAQDVVRSVMEGYNGTILAYGQTGAGKTHTMTGGHVGFADRGIVPRAISLVFSEAAARPESSITVRLSYLEIYNELMFDLLRDVAVSDQSGDITIVEDARGNIQARGLSAPVAASEEEALHVFFQGDTNRHVAEHALNKGSTRSHVVFTIHVESRSRVESSEKVIYSKLHLVDLAGSERVKKTGSDGVILQEATHINKSLTFLEQVVVALGNKHRDHVPYRQSKLTHLLKDSLGGNCKTTMIANVWPEAKMLQETASTLRFATRMMRVSNEASVNVHLDPQLLIRKYERQIKDLKQELAMHDTLAGRSRVQYEEYTPDEVRELEEKVKMYVDGELQEIEVSSLRMVYEAFGCFRRLYQQLGTELASRPAAAAQQGEGADQAPGAGPAAPQGHAPGREGEVGDDEEGRGISVGLAPAGSRPPAEERAGAPAGEAGEDGRTPGSLSDASVQRARTLARGEEESPPDKQAAFAGWKAHEGRAFEEDFEKCRVELRERKEEMRVALTTANAKKREIDEAKERLDRKQADKGMDPSGRDEEFIDEEEYALIRSLKETKLQYRQAFETHTRVRTEVMQVERSLQQCKARLVQAFEEWYGLQHGHAQRAPAAVPQGDKFDSQEMFDRMEAGRIETQHPDALAFHNARKNAARDVRQKRAAPARGGR</sequence>
<feature type="compositionally biased region" description="Low complexity" evidence="8">
    <location>
        <begin position="439"/>
        <end position="464"/>
    </location>
</feature>
<feature type="region of interest" description="Disordered" evidence="8">
    <location>
        <begin position="589"/>
        <end position="608"/>
    </location>
</feature>
<dbReference type="PANTHER" id="PTHR47968:SF36">
    <property type="entry name" value="KINESIN HEAVY CHAIN ISOFORM X1"/>
    <property type="match status" value="1"/>
</dbReference>
<evidence type="ECO:0000256" key="4">
    <source>
        <dbReference type="ARBA" id="ARBA00023054"/>
    </source>
</evidence>
<evidence type="ECO:0000259" key="9">
    <source>
        <dbReference type="PROSITE" id="PS50067"/>
    </source>
</evidence>
<dbReference type="InterPro" id="IPR001752">
    <property type="entry name" value="Kinesin_motor_dom"/>
</dbReference>
<comment type="similarity">
    <text evidence="6 7">Belongs to the TRAFAC class myosin-kinesin ATPase superfamily. Kinesin family.</text>
</comment>
<dbReference type="Pfam" id="PF00225">
    <property type="entry name" value="Kinesin"/>
    <property type="match status" value="1"/>
</dbReference>
<organism evidence="10 11">
    <name type="scientific">Prorocentrum cordatum</name>
    <dbReference type="NCBI Taxonomy" id="2364126"/>
    <lineage>
        <taxon>Eukaryota</taxon>
        <taxon>Sar</taxon>
        <taxon>Alveolata</taxon>
        <taxon>Dinophyceae</taxon>
        <taxon>Prorocentrales</taxon>
        <taxon>Prorocentraceae</taxon>
        <taxon>Prorocentrum</taxon>
    </lineage>
</organism>
<keyword evidence="2 6" id="KW-0547">Nucleotide-binding</keyword>
<evidence type="ECO:0000256" key="3">
    <source>
        <dbReference type="ARBA" id="ARBA00022840"/>
    </source>
</evidence>
<dbReference type="Pfam" id="PF23735">
    <property type="entry name" value="KIF9"/>
    <property type="match status" value="1"/>
</dbReference>
<proteinExistence type="inferred from homology"/>
<keyword evidence="4" id="KW-0175">Coiled coil</keyword>
<dbReference type="InterPro" id="IPR019821">
    <property type="entry name" value="Kinesin_motor_CS"/>
</dbReference>
<feature type="compositionally biased region" description="Basic and acidic residues" evidence="8">
    <location>
        <begin position="589"/>
        <end position="606"/>
    </location>
</feature>
<evidence type="ECO:0000256" key="8">
    <source>
        <dbReference type="SAM" id="MobiDB-lite"/>
    </source>
</evidence>
<keyword evidence="3 6" id="KW-0067">ATP-binding</keyword>
<dbReference type="InterPro" id="IPR027640">
    <property type="entry name" value="Kinesin-like_fam"/>
</dbReference>
<evidence type="ECO:0000256" key="2">
    <source>
        <dbReference type="ARBA" id="ARBA00022741"/>
    </source>
</evidence>
<comment type="caution">
    <text evidence="10">The sequence shown here is derived from an EMBL/GenBank/DDBJ whole genome shotgun (WGS) entry which is preliminary data.</text>
</comment>
<dbReference type="SUPFAM" id="SSF52540">
    <property type="entry name" value="P-loop containing nucleoside triphosphate hydrolases"/>
    <property type="match status" value="1"/>
</dbReference>
<dbReference type="Gene3D" id="3.40.850.10">
    <property type="entry name" value="Kinesin motor domain"/>
    <property type="match status" value="1"/>
</dbReference>
<gene>
    <name evidence="10" type="ORF">PCOR1329_LOCUS199</name>
</gene>
<feature type="compositionally biased region" description="Basic residues" evidence="8">
    <location>
        <begin position="721"/>
        <end position="730"/>
    </location>
</feature>
<name>A0ABN9PAP2_9DINO</name>
<dbReference type="InterPro" id="IPR056524">
    <property type="entry name" value="KIF6/9_C"/>
</dbReference>
<dbReference type="InterPro" id="IPR027417">
    <property type="entry name" value="P-loop_NTPase"/>
</dbReference>
<keyword evidence="11" id="KW-1185">Reference proteome</keyword>
<dbReference type="EMBL" id="CAUYUJ010000017">
    <property type="protein sequence ID" value="CAK0788262.1"/>
    <property type="molecule type" value="Genomic_DNA"/>
</dbReference>
<accession>A0ABN9PAP2</accession>
<protein>
    <recommendedName>
        <fullName evidence="7">Kinesin-like protein</fullName>
    </recommendedName>
</protein>
<evidence type="ECO:0000313" key="10">
    <source>
        <dbReference type="EMBL" id="CAK0788262.1"/>
    </source>
</evidence>
<reference evidence="10" key="1">
    <citation type="submission" date="2023-10" db="EMBL/GenBank/DDBJ databases">
        <authorList>
            <person name="Chen Y."/>
            <person name="Shah S."/>
            <person name="Dougan E. K."/>
            <person name="Thang M."/>
            <person name="Chan C."/>
        </authorList>
    </citation>
    <scope>NUCLEOTIDE SEQUENCE [LARGE SCALE GENOMIC DNA]</scope>
</reference>
<feature type="region of interest" description="Disordered" evidence="8">
    <location>
        <begin position="709"/>
        <end position="730"/>
    </location>
</feature>
<evidence type="ECO:0000256" key="1">
    <source>
        <dbReference type="ARBA" id="ARBA00022701"/>
    </source>
</evidence>
<keyword evidence="5 6" id="KW-0505">Motor protein</keyword>
<evidence type="ECO:0000256" key="6">
    <source>
        <dbReference type="PROSITE-ProRule" id="PRU00283"/>
    </source>
</evidence>
<evidence type="ECO:0000313" key="11">
    <source>
        <dbReference type="Proteomes" id="UP001189429"/>
    </source>
</evidence>
<dbReference type="InterPro" id="IPR036961">
    <property type="entry name" value="Kinesin_motor_dom_sf"/>
</dbReference>
<feature type="region of interest" description="Disordered" evidence="8">
    <location>
        <begin position="439"/>
        <end position="539"/>
    </location>
</feature>
<keyword evidence="1 7" id="KW-0493">Microtubule</keyword>
<dbReference type="Proteomes" id="UP001189429">
    <property type="component" value="Unassembled WGS sequence"/>
</dbReference>
<dbReference type="PROSITE" id="PS00411">
    <property type="entry name" value="KINESIN_MOTOR_1"/>
    <property type="match status" value="1"/>
</dbReference>